<organism evidence="1">
    <name type="scientific">Ixodes ricinus</name>
    <name type="common">Common tick</name>
    <name type="synonym">Acarus ricinus</name>
    <dbReference type="NCBI Taxonomy" id="34613"/>
    <lineage>
        <taxon>Eukaryota</taxon>
        <taxon>Metazoa</taxon>
        <taxon>Ecdysozoa</taxon>
        <taxon>Arthropoda</taxon>
        <taxon>Chelicerata</taxon>
        <taxon>Arachnida</taxon>
        <taxon>Acari</taxon>
        <taxon>Parasitiformes</taxon>
        <taxon>Ixodida</taxon>
        <taxon>Ixodoidea</taxon>
        <taxon>Ixodidae</taxon>
        <taxon>Ixodinae</taxon>
        <taxon>Ixodes</taxon>
    </lineage>
</organism>
<dbReference type="AlphaFoldDB" id="A0A6B0UP02"/>
<proteinExistence type="predicted"/>
<name>A0A6B0UP02_IXORI</name>
<protein>
    <submittedName>
        <fullName evidence="1">Putative secreted protein</fullName>
    </submittedName>
</protein>
<accession>A0A6B0UP02</accession>
<dbReference type="EMBL" id="GIFC01009359">
    <property type="protein sequence ID" value="MXU91442.1"/>
    <property type="molecule type" value="Transcribed_RNA"/>
</dbReference>
<evidence type="ECO:0000313" key="1">
    <source>
        <dbReference type="EMBL" id="MXU91442.1"/>
    </source>
</evidence>
<sequence length="122" mass="13948">MVNKCIITIIVIIIAGHFIFARQEISVVPSRPMFRQRAARFPRHRVRTSASHHAYVRWVRFLPSYGRHQSVGGKQESCSERGGGATETQSHMLSKLCRRTYTGKAQWRGENESKASFILETC</sequence>
<reference evidence="1" key="1">
    <citation type="submission" date="2019-12" db="EMBL/GenBank/DDBJ databases">
        <title>An insight into the sialome of adult female Ixodes ricinus ticks feeding for 6 days.</title>
        <authorList>
            <person name="Perner J."/>
            <person name="Ribeiro J.M.C."/>
        </authorList>
    </citation>
    <scope>NUCLEOTIDE SEQUENCE</scope>
    <source>
        <strain evidence="1">Semi-engorged</strain>
        <tissue evidence="1">Salivary glands</tissue>
    </source>
</reference>